<keyword evidence="2" id="KW-1185">Reference proteome</keyword>
<gene>
    <name evidence="1" type="ORF">CYNAS_LOCUS5221</name>
</gene>
<dbReference type="EMBL" id="CATQJL010000112">
    <property type="protein sequence ID" value="CAJ0593238.1"/>
    <property type="molecule type" value="Genomic_DNA"/>
</dbReference>
<reference evidence="1" key="1">
    <citation type="submission" date="2023-07" db="EMBL/GenBank/DDBJ databases">
        <authorList>
            <consortium name="CYATHOMIX"/>
        </authorList>
    </citation>
    <scope>NUCLEOTIDE SEQUENCE</scope>
    <source>
        <strain evidence="1">N/A</strain>
    </source>
</reference>
<evidence type="ECO:0000313" key="2">
    <source>
        <dbReference type="Proteomes" id="UP001176961"/>
    </source>
</evidence>
<organism evidence="1 2">
    <name type="scientific">Cylicocyclus nassatus</name>
    <name type="common">Nematode worm</name>
    <dbReference type="NCBI Taxonomy" id="53992"/>
    <lineage>
        <taxon>Eukaryota</taxon>
        <taxon>Metazoa</taxon>
        <taxon>Ecdysozoa</taxon>
        <taxon>Nematoda</taxon>
        <taxon>Chromadorea</taxon>
        <taxon>Rhabditida</taxon>
        <taxon>Rhabditina</taxon>
        <taxon>Rhabditomorpha</taxon>
        <taxon>Strongyloidea</taxon>
        <taxon>Strongylidae</taxon>
        <taxon>Cylicocyclus</taxon>
    </lineage>
</organism>
<comment type="caution">
    <text evidence="1">The sequence shown here is derived from an EMBL/GenBank/DDBJ whole genome shotgun (WGS) entry which is preliminary data.</text>
</comment>
<dbReference type="AlphaFoldDB" id="A0AA36DTP9"/>
<proteinExistence type="predicted"/>
<sequence length="167" mass="18542">MNTLRQVLALGPPLLVQLSDSPGKIEVDFHIDYNITVGENITKKITSYSHQHQKVGEEHNDCIVDDPQVNFCYSTTCNTELQKPVIEAALASSDPSTVARTIQRSINRDYWGIAVLKPGELDKFTATVNFLNGLVSLMNWCNIFIGINPSNHQPSYSLVIQLGKIIS</sequence>
<protein>
    <submittedName>
        <fullName evidence="1">Uncharacterized protein</fullName>
    </submittedName>
</protein>
<name>A0AA36DTP9_CYLNA</name>
<dbReference type="Proteomes" id="UP001176961">
    <property type="component" value="Unassembled WGS sequence"/>
</dbReference>
<evidence type="ECO:0000313" key="1">
    <source>
        <dbReference type="EMBL" id="CAJ0593238.1"/>
    </source>
</evidence>
<accession>A0AA36DTP9</accession>